<keyword evidence="1" id="KW-1133">Transmembrane helix</keyword>
<dbReference type="AlphaFoldDB" id="A0A5D4T134"/>
<keyword evidence="1" id="KW-0812">Transmembrane</keyword>
<feature type="transmembrane region" description="Helical" evidence="1">
    <location>
        <begin position="5"/>
        <end position="22"/>
    </location>
</feature>
<accession>A0A5D4T134</accession>
<dbReference type="OrthoDB" id="2888120at2"/>
<dbReference type="EMBL" id="VTEV01000005">
    <property type="protein sequence ID" value="TYS67816.1"/>
    <property type="molecule type" value="Genomic_DNA"/>
</dbReference>
<keyword evidence="1" id="KW-0472">Membrane</keyword>
<dbReference type="Proteomes" id="UP000322524">
    <property type="component" value="Unassembled WGS sequence"/>
</dbReference>
<feature type="transmembrane region" description="Helical" evidence="1">
    <location>
        <begin position="42"/>
        <end position="61"/>
    </location>
</feature>
<comment type="caution">
    <text evidence="2">The sequence shown here is derived from an EMBL/GenBank/DDBJ whole genome shotgun (WGS) entry which is preliminary data.</text>
</comment>
<evidence type="ECO:0000256" key="1">
    <source>
        <dbReference type="SAM" id="Phobius"/>
    </source>
</evidence>
<gene>
    <name evidence="2" type="ORF">FZC76_14755</name>
</gene>
<dbReference type="RefSeq" id="WP_148988924.1">
    <property type="nucleotide sequence ID" value="NZ_VTEV01000005.1"/>
</dbReference>
<reference evidence="2 3" key="1">
    <citation type="submission" date="2019-08" db="EMBL/GenBank/DDBJ databases">
        <title>Bacillus genomes from the desert of Cuatro Cienegas, Coahuila.</title>
        <authorList>
            <person name="Olmedo-Alvarez G."/>
        </authorList>
    </citation>
    <scope>NUCLEOTIDE SEQUENCE [LARGE SCALE GENOMIC DNA]</scope>
    <source>
        <strain evidence="2 3">CH28_1T</strain>
    </source>
</reference>
<sequence>MKKQFWVPLSVACGSMILLYLLGFLADIDFLIFKLSPTYTEIALLPIGVGLILGVISERIIKQRIKRNILK</sequence>
<evidence type="ECO:0000313" key="3">
    <source>
        <dbReference type="Proteomes" id="UP000322524"/>
    </source>
</evidence>
<name>A0A5D4T134_9BACI</name>
<protein>
    <submittedName>
        <fullName evidence="2">ATPase</fullName>
    </submittedName>
</protein>
<evidence type="ECO:0000313" key="2">
    <source>
        <dbReference type="EMBL" id="TYS67816.1"/>
    </source>
</evidence>
<organism evidence="2 3">
    <name type="scientific">Sutcliffiella horikoshii</name>
    <dbReference type="NCBI Taxonomy" id="79883"/>
    <lineage>
        <taxon>Bacteria</taxon>
        <taxon>Bacillati</taxon>
        <taxon>Bacillota</taxon>
        <taxon>Bacilli</taxon>
        <taxon>Bacillales</taxon>
        <taxon>Bacillaceae</taxon>
        <taxon>Sutcliffiella</taxon>
    </lineage>
</organism>
<proteinExistence type="predicted"/>